<dbReference type="Proteomes" id="UP000248798">
    <property type="component" value="Unassembled WGS sequence"/>
</dbReference>
<dbReference type="OrthoDB" id="9811945at2"/>
<protein>
    <submittedName>
        <fullName evidence="3">Glycoside hydrolase</fullName>
    </submittedName>
</protein>
<dbReference type="InterPro" id="IPR002044">
    <property type="entry name" value="CBM20"/>
</dbReference>
<dbReference type="Gene3D" id="2.60.40.10">
    <property type="entry name" value="Immunoglobulins"/>
    <property type="match status" value="1"/>
</dbReference>
<dbReference type="GO" id="GO:0004553">
    <property type="term" value="F:hydrolase activity, hydrolyzing O-glycosyl compounds"/>
    <property type="evidence" value="ECO:0007669"/>
    <property type="project" value="InterPro"/>
</dbReference>
<dbReference type="Proteomes" id="UP000293902">
    <property type="component" value="Chromosome"/>
</dbReference>
<reference evidence="3 4" key="1">
    <citation type="submission" date="2018-06" db="EMBL/GenBank/DDBJ databases">
        <title>Complete Genome Sequence of Desulfobacter hydrogenophilus (DSM3380).</title>
        <authorList>
            <person name="Marietou A."/>
            <person name="Schreiber L."/>
            <person name="Marshall I."/>
            <person name="Jorgensen B."/>
        </authorList>
    </citation>
    <scope>NUCLEOTIDE SEQUENCE [LARGE SCALE GENOMIC DNA]</scope>
    <source>
        <strain evidence="3 4">DSM 3380</strain>
    </source>
</reference>
<dbReference type="EMBL" id="QLNI01000010">
    <property type="protein sequence ID" value="RAM02867.1"/>
    <property type="molecule type" value="Genomic_DNA"/>
</dbReference>
<reference evidence="2 5" key="2">
    <citation type="submission" date="2019-02" db="EMBL/GenBank/DDBJ databases">
        <title>Complete genome sequence of Desulfobacter hydrogenophilus AcRS1.</title>
        <authorList>
            <person name="Marietou A."/>
            <person name="Lund M.B."/>
            <person name="Marshall I.P.G."/>
            <person name="Schreiber L."/>
            <person name="Jorgensen B."/>
        </authorList>
    </citation>
    <scope>NUCLEOTIDE SEQUENCE [LARGE SCALE GENOMIC DNA]</scope>
    <source>
        <strain evidence="2 5">AcRS1</strain>
    </source>
</reference>
<dbReference type="SUPFAM" id="SSF81296">
    <property type="entry name" value="E set domains"/>
    <property type="match status" value="1"/>
</dbReference>
<sequence>MFTKQYLKTKDVCRVRFKMRKKVIGTAEKVNLVGDFNNWDENAGAMKKLKNGDFSAVLDLELEQSYQFRYLVDDTRWINDESADIYLPSPFHGEENSVITI</sequence>
<feature type="domain" description="CBM20" evidence="1">
    <location>
        <begin position="7"/>
        <end position="101"/>
    </location>
</feature>
<gene>
    <name evidence="3" type="ORF">DO021_06520</name>
    <name evidence="2" type="ORF">EYB58_15540</name>
</gene>
<keyword evidence="5" id="KW-1185">Reference proteome</keyword>
<dbReference type="InterPro" id="IPR004193">
    <property type="entry name" value="Glyco_hydro_13_N"/>
</dbReference>
<name>A0A328FIP4_9BACT</name>
<dbReference type="InterPro" id="IPR013783">
    <property type="entry name" value="Ig-like_fold"/>
</dbReference>
<dbReference type="PROSITE" id="PS51166">
    <property type="entry name" value="CBM20"/>
    <property type="match status" value="1"/>
</dbReference>
<dbReference type="RefSeq" id="WP_111954908.1">
    <property type="nucleotide sequence ID" value="NZ_CP036313.1"/>
</dbReference>
<evidence type="ECO:0000313" key="5">
    <source>
        <dbReference type="Proteomes" id="UP000293902"/>
    </source>
</evidence>
<organism evidence="3 4">
    <name type="scientific">Desulfobacter hydrogenophilus</name>
    <dbReference type="NCBI Taxonomy" id="2291"/>
    <lineage>
        <taxon>Bacteria</taxon>
        <taxon>Pseudomonadati</taxon>
        <taxon>Thermodesulfobacteriota</taxon>
        <taxon>Desulfobacteria</taxon>
        <taxon>Desulfobacterales</taxon>
        <taxon>Desulfobacteraceae</taxon>
        <taxon>Desulfobacter</taxon>
    </lineage>
</organism>
<dbReference type="InterPro" id="IPR014756">
    <property type="entry name" value="Ig_E-set"/>
</dbReference>
<dbReference type="GO" id="GO:0005975">
    <property type="term" value="P:carbohydrate metabolic process"/>
    <property type="evidence" value="ECO:0007669"/>
    <property type="project" value="InterPro"/>
</dbReference>
<dbReference type="GO" id="GO:2001070">
    <property type="term" value="F:starch binding"/>
    <property type="evidence" value="ECO:0007669"/>
    <property type="project" value="InterPro"/>
</dbReference>
<accession>A0A328FIP4</accession>
<dbReference type="AlphaFoldDB" id="A0A328FIP4"/>
<proteinExistence type="predicted"/>
<evidence type="ECO:0000313" key="3">
    <source>
        <dbReference type="EMBL" id="RAM02867.1"/>
    </source>
</evidence>
<evidence type="ECO:0000259" key="1">
    <source>
        <dbReference type="PROSITE" id="PS51166"/>
    </source>
</evidence>
<dbReference type="EMBL" id="CP036313">
    <property type="protein sequence ID" value="QBH14203.1"/>
    <property type="molecule type" value="Genomic_DNA"/>
</dbReference>
<dbReference type="Pfam" id="PF02922">
    <property type="entry name" value="CBM_48"/>
    <property type="match status" value="1"/>
</dbReference>
<dbReference type="CDD" id="cd07184">
    <property type="entry name" value="E_set_Isoamylase_like_N"/>
    <property type="match status" value="1"/>
</dbReference>
<keyword evidence="3" id="KW-0378">Hydrolase</keyword>
<evidence type="ECO:0000313" key="2">
    <source>
        <dbReference type="EMBL" id="QBH14203.1"/>
    </source>
</evidence>
<evidence type="ECO:0000313" key="4">
    <source>
        <dbReference type="Proteomes" id="UP000248798"/>
    </source>
</evidence>